<sequence>MKNGLFFNKSVETLSRRELENIRDQRLRWTVKHVYENNAFYRKKFDEAGVKPEDVKTAADLRKLPFTTKDELRSLYPYGLLAVPRTELLEVHATSGTTGVPTLGFYTKNDIEVWGEVSARSLVMSGLTKSDILQITPSFGMFTGGFGFFYGARKVGAMIIPTGAGFSKRQIQYMLDFGTTMVCAVVSYILRLTETAYEMGVDPARETKVRKGVFGSEMWTAEMKRRIADAWDMDVYDIYGFTELCGPGVANDCYVHDGLHLWEDHFYVEVIDPKTEEPVEPEEKGELVFTTLTKEASPVVRYRCRDISYLYDSVSCDCGRTHRRLGFISGRVDDMIKVAGVAVWPSAVENVLLKHPELGMEYQIIVTRVGGLDRLKVVAELGKDSKHVNINKLKKKLEDDFRETLMTSVEVELAEPMSLPRQEVGKAKRVFDQRGL</sequence>
<evidence type="ECO:0000256" key="4">
    <source>
        <dbReference type="ARBA" id="ARBA00022553"/>
    </source>
</evidence>
<feature type="domain" description="AMP-dependent ligase C-terminal" evidence="8">
    <location>
        <begin position="340"/>
        <end position="434"/>
    </location>
</feature>
<organism evidence="9">
    <name type="scientific">Caldiarchaeum subterraneum</name>
    <dbReference type="NCBI Taxonomy" id="311458"/>
    <lineage>
        <taxon>Archaea</taxon>
        <taxon>Nitrososphaerota</taxon>
        <taxon>Candidatus Caldarchaeales</taxon>
        <taxon>Candidatus Caldarchaeaceae</taxon>
        <taxon>Candidatus Caldarchaeum</taxon>
    </lineage>
</organism>
<dbReference type="FunFam" id="3.40.50.12780:FF:000016">
    <property type="entry name" value="Phenylacetate-coenzyme A ligase"/>
    <property type="match status" value="1"/>
</dbReference>
<evidence type="ECO:0000256" key="2">
    <source>
        <dbReference type="ARBA" id="ARBA00011245"/>
    </source>
</evidence>
<dbReference type="PIRSF" id="PIRSF006444">
    <property type="entry name" value="PaaK"/>
    <property type="match status" value="1"/>
</dbReference>
<dbReference type="GO" id="GO:0047475">
    <property type="term" value="F:phenylacetate-CoA ligase activity"/>
    <property type="evidence" value="ECO:0007669"/>
    <property type="project" value="InterPro"/>
</dbReference>
<dbReference type="CDD" id="cd05913">
    <property type="entry name" value="PaaK"/>
    <property type="match status" value="1"/>
</dbReference>
<dbReference type="InterPro" id="IPR011880">
    <property type="entry name" value="PA_CoA_ligase"/>
</dbReference>
<comment type="subunit">
    <text evidence="2">Monomer.</text>
</comment>
<gene>
    <name evidence="9" type="ORF">ENM11_05575</name>
</gene>
<proteinExistence type="predicted"/>
<evidence type="ECO:0000313" key="9">
    <source>
        <dbReference type="EMBL" id="HHK68605.1"/>
    </source>
</evidence>
<dbReference type="Gene3D" id="3.40.50.12780">
    <property type="entry name" value="N-terminal domain of ligase-like"/>
    <property type="match status" value="1"/>
</dbReference>
<dbReference type="AlphaFoldDB" id="A0A7C5L7M8"/>
<evidence type="ECO:0000256" key="1">
    <source>
        <dbReference type="ARBA" id="ARBA00005211"/>
    </source>
</evidence>
<dbReference type="InterPro" id="IPR000873">
    <property type="entry name" value="AMP-dep_synth/lig_dom"/>
</dbReference>
<dbReference type="InterPro" id="IPR051414">
    <property type="entry name" value="Adenylate-forming_Reductase"/>
</dbReference>
<dbReference type="Pfam" id="PF00501">
    <property type="entry name" value="AMP-binding"/>
    <property type="match status" value="1"/>
</dbReference>
<dbReference type="PANTHER" id="PTHR43439:SF2">
    <property type="entry name" value="ENZYME, PUTATIVE (JCVI)-RELATED"/>
    <property type="match status" value="1"/>
</dbReference>
<feature type="domain" description="AMP-dependent synthetase/ligase" evidence="7">
    <location>
        <begin position="87"/>
        <end position="289"/>
    </location>
</feature>
<dbReference type="EMBL" id="DRWN01000045">
    <property type="protein sequence ID" value="HHK68605.1"/>
    <property type="molecule type" value="Genomic_DNA"/>
</dbReference>
<dbReference type="InterPro" id="IPR042099">
    <property type="entry name" value="ANL_N_sf"/>
</dbReference>
<dbReference type="Gene3D" id="3.30.300.30">
    <property type="match status" value="1"/>
</dbReference>
<keyword evidence="6" id="KW-0547">Nucleotide-binding</keyword>
<keyword evidence="4" id="KW-0597">Phosphoprotein</keyword>
<name>A0A7C5L7M8_CALS0</name>
<dbReference type="GO" id="GO:0000166">
    <property type="term" value="F:nucleotide binding"/>
    <property type="evidence" value="ECO:0007669"/>
    <property type="project" value="UniProtKB-KW"/>
</dbReference>
<keyword evidence="3" id="KW-0596">Phosphopantetheine</keyword>
<evidence type="ECO:0000259" key="7">
    <source>
        <dbReference type="Pfam" id="PF00501"/>
    </source>
</evidence>
<keyword evidence="5 9" id="KW-0436">Ligase</keyword>
<comment type="pathway">
    <text evidence="1">Aromatic compound metabolism.</text>
</comment>
<evidence type="ECO:0000256" key="6">
    <source>
        <dbReference type="ARBA" id="ARBA00022741"/>
    </source>
</evidence>
<dbReference type="GO" id="GO:0010124">
    <property type="term" value="P:phenylacetate catabolic process"/>
    <property type="evidence" value="ECO:0007669"/>
    <property type="project" value="InterPro"/>
</dbReference>
<dbReference type="Pfam" id="PF14535">
    <property type="entry name" value="AMP-binding_C_2"/>
    <property type="match status" value="1"/>
</dbReference>
<accession>A0A7C5L7M8</accession>
<dbReference type="SUPFAM" id="SSF56801">
    <property type="entry name" value="Acetyl-CoA synthetase-like"/>
    <property type="match status" value="1"/>
</dbReference>
<evidence type="ECO:0000256" key="5">
    <source>
        <dbReference type="ARBA" id="ARBA00022598"/>
    </source>
</evidence>
<evidence type="ECO:0000256" key="3">
    <source>
        <dbReference type="ARBA" id="ARBA00022450"/>
    </source>
</evidence>
<reference evidence="9" key="1">
    <citation type="journal article" date="2020" name="mSystems">
        <title>Genome- and Community-Level Interaction Insights into Carbon Utilization and Element Cycling Functions of Hydrothermarchaeota in Hydrothermal Sediment.</title>
        <authorList>
            <person name="Zhou Z."/>
            <person name="Liu Y."/>
            <person name="Xu W."/>
            <person name="Pan J."/>
            <person name="Luo Z.H."/>
            <person name="Li M."/>
        </authorList>
    </citation>
    <scope>NUCLEOTIDE SEQUENCE [LARGE SCALE GENOMIC DNA]</scope>
    <source>
        <strain evidence="9">SpSt-1056</strain>
    </source>
</reference>
<dbReference type="PANTHER" id="PTHR43439">
    <property type="entry name" value="PHENYLACETATE-COENZYME A LIGASE"/>
    <property type="match status" value="1"/>
</dbReference>
<dbReference type="InterPro" id="IPR045851">
    <property type="entry name" value="AMP-bd_C_sf"/>
</dbReference>
<comment type="caution">
    <text evidence="9">The sequence shown here is derived from an EMBL/GenBank/DDBJ whole genome shotgun (WGS) entry which is preliminary data.</text>
</comment>
<evidence type="ECO:0000259" key="8">
    <source>
        <dbReference type="Pfam" id="PF14535"/>
    </source>
</evidence>
<dbReference type="InterPro" id="IPR028154">
    <property type="entry name" value="AMP-dep_Lig_C"/>
</dbReference>
<protein>
    <submittedName>
        <fullName evidence="9">Phenylacetate--CoA ligase family protein</fullName>
    </submittedName>
</protein>